<comment type="caution">
    <text evidence="2">The sequence shown here is derived from an EMBL/GenBank/DDBJ whole genome shotgun (WGS) entry which is preliminary data.</text>
</comment>
<dbReference type="RefSeq" id="WP_026396674.1">
    <property type="nucleotide sequence ID" value="NZ_AUBI01000001.1"/>
</dbReference>
<dbReference type="Proteomes" id="UP000321635">
    <property type="component" value="Unassembled WGS sequence"/>
</dbReference>
<organism evidence="2 3">
    <name type="scientific">Acetobacter nitrogenifigens DSM 23921 = NBRC 105050</name>
    <dbReference type="NCBI Taxonomy" id="1120919"/>
    <lineage>
        <taxon>Bacteria</taxon>
        <taxon>Pseudomonadati</taxon>
        <taxon>Pseudomonadota</taxon>
        <taxon>Alphaproteobacteria</taxon>
        <taxon>Acetobacterales</taxon>
        <taxon>Acetobacteraceae</taxon>
        <taxon>Acetobacter</taxon>
    </lineage>
</organism>
<keyword evidence="1" id="KW-0472">Membrane</keyword>
<sequence>MSAASMAVVQAFDLWCVGFLAHARVQKKVKMDGRADGLSSAVRVAAPAAGFLGCLFLMGGVGAPVWLAAGSIAGVLCALILAFRKSRAVPQPRPRRRHR</sequence>
<proteinExistence type="predicted"/>
<protein>
    <submittedName>
        <fullName evidence="2">Uncharacterized protein</fullName>
    </submittedName>
</protein>
<accession>A0A511X6I8</accession>
<dbReference type="STRING" id="1120919.GCA_000429165_00440"/>
<evidence type="ECO:0000256" key="1">
    <source>
        <dbReference type="SAM" id="Phobius"/>
    </source>
</evidence>
<keyword evidence="3" id="KW-1185">Reference proteome</keyword>
<keyword evidence="1" id="KW-0812">Transmembrane</keyword>
<name>A0A511X6I8_9PROT</name>
<dbReference type="EMBL" id="BJYF01000001">
    <property type="protein sequence ID" value="GEN58550.1"/>
    <property type="molecule type" value="Genomic_DNA"/>
</dbReference>
<feature type="transmembrane region" description="Helical" evidence="1">
    <location>
        <begin position="37"/>
        <end position="59"/>
    </location>
</feature>
<reference evidence="2 3" key="1">
    <citation type="submission" date="2019-07" db="EMBL/GenBank/DDBJ databases">
        <title>Whole genome shotgun sequence of Acetobacter nitrogenifigens NBRC 105050.</title>
        <authorList>
            <person name="Hosoyama A."/>
            <person name="Uohara A."/>
            <person name="Ohji S."/>
            <person name="Ichikawa N."/>
        </authorList>
    </citation>
    <scope>NUCLEOTIDE SEQUENCE [LARGE SCALE GENOMIC DNA]</scope>
    <source>
        <strain evidence="2 3">NBRC 105050</strain>
    </source>
</reference>
<dbReference type="AlphaFoldDB" id="A0A511X6I8"/>
<keyword evidence="1" id="KW-1133">Transmembrane helix</keyword>
<feature type="transmembrane region" description="Helical" evidence="1">
    <location>
        <begin position="65"/>
        <end position="83"/>
    </location>
</feature>
<evidence type="ECO:0000313" key="3">
    <source>
        <dbReference type="Proteomes" id="UP000321635"/>
    </source>
</evidence>
<gene>
    <name evidence="2" type="ORF">ANI02nite_04340</name>
</gene>
<evidence type="ECO:0000313" key="2">
    <source>
        <dbReference type="EMBL" id="GEN58550.1"/>
    </source>
</evidence>